<dbReference type="EMBL" id="JBFAKC010000025">
    <property type="protein sequence ID" value="MEV0712711.1"/>
    <property type="molecule type" value="Genomic_DNA"/>
</dbReference>
<gene>
    <name evidence="1" type="ORF">AB0I48_34680</name>
</gene>
<organism evidence="1 2">
    <name type="scientific">Nocardia aurea</name>
    <dbReference type="NCBI Taxonomy" id="2144174"/>
    <lineage>
        <taxon>Bacteria</taxon>
        <taxon>Bacillati</taxon>
        <taxon>Actinomycetota</taxon>
        <taxon>Actinomycetes</taxon>
        <taxon>Mycobacteriales</taxon>
        <taxon>Nocardiaceae</taxon>
        <taxon>Nocardia</taxon>
    </lineage>
</organism>
<accession>A0ABV3G5P1</accession>
<evidence type="ECO:0000313" key="1">
    <source>
        <dbReference type="EMBL" id="MEV0712711.1"/>
    </source>
</evidence>
<dbReference type="RefSeq" id="WP_357789901.1">
    <property type="nucleotide sequence ID" value="NZ_JBFAKC010000025.1"/>
</dbReference>
<comment type="caution">
    <text evidence="1">The sequence shown here is derived from an EMBL/GenBank/DDBJ whole genome shotgun (WGS) entry which is preliminary data.</text>
</comment>
<reference evidence="1 2" key="1">
    <citation type="submission" date="2024-06" db="EMBL/GenBank/DDBJ databases">
        <title>The Natural Products Discovery Center: Release of the First 8490 Sequenced Strains for Exploring Actinobacteria Biosynthetic Diversity.</title>
        <authorList>
            <person name="Kalkreuter E."/>
            <person name="Kautsar S.A."/>
            <person name="Yang D."/>
            <person name="Bader C.D."/>
            <person name="Teijaro C.N."/>
            <person name="Fluegel L."/>
            <person name="Davis C.M."/>
            <person name="Simpson J.R."/>
            <person name="Lauterbach L."/>
            <person name="Steele A.D."/>
            <person name="Gui C."/>
            <person name="Meng S."/>
            <person name="Li G."/>
            <person name="Viehrig K."/>
            <person name="Ye F."/>
            <person name="Su P."/>
            <person name="Kiefer A.F."/>
            <person name="Nichols A."/>
            <person name="Cepeda A.J."/>
            <person name="Yan W."/>
            <person name="Fan B."/>
            <person name="Jiang Y."/>
            <person name="Adhikari A."/>
            <person name="Zheng C.-J."/>
            <person name="Schuster L."/>
            <person name="Cowan T.M."/>
            <person name="Smanski M.J."/>
            <person name="Chevrette M.G."/>
            <person name="De Carvalho L.P.S."/>
            <person name="Shen B."/>
        </authorList>
    </citation>
    <scope>NUCLEOTIDE SEQUENCE [LARGE SCALE GENOMIC DNA]</scope>
    <source>
        <strain evidence="1 2">NPDC050403</strain>
    </source>
</reference>
<evidence type="ECO:0000313" key="2">
    <source>
        <dbReference type="Proteomes" id="UP001551695"/>
    </source>
</evidence>
<proteinExistence type="predicted"/>
<protein>
    <submittedName>
        <fullName evidence="1">Uncharacterized protein</fullName>
    </submittedName>
</protein>
<sequence>MPTELKIAHCPTCEQYFGWRFEEEPDEPRSLTAQEMREIATFDEAMVLCRKHTGIVDSGDLYQTGDGWALKSIDGFIDLLKLECPDHVSRTPFTS</sequence>
<dbReference type="Proteomes" id="UP001551695">
    <property type="component" value="Unassembled WGS sequence"/>
</dbReference>
<keyword evidence="2" id="KW-1185">Reference proteome</keyword>
<name>A0ABV3G5P1_9NOCA</name>